<feature type="chain" id="PRO_5041649391" evidence="2">
    <location>
        <begin position="22"/>
        <end position="444"/>
    </location>
</feature>
<feature type="signal peptide" evidence="2">
    <location>
        <begin position="1"/>
        <end position="21"/>
    </location>
</feature>
<keyword evidence="4" id="KW-1185">Reference proteome</keyword>
<gene>
    <name evidence="3" type="ORF">C9374_007103</name>
</gene>
<protein>
    <submittedName>
        <fullName evidence="3">Uncharacterized protein</fullName>
    </submittedName>
</protein>
<sequence length="444" mass="47247">MNSRFVCVAFVLLALLSVCQALTLPITTKAYFGGSFSTIKGQSVNNIGYYDLKTKLFDSLEGGANGPVQCIHVDIFGFVYAGGRFSSVGSGNASLSLTAPIAFHGLNFSATNVKNVETDSKWLSVVNNGAYMNVNAQVRTIATDYKVSSINSMLGSDLRDVYVGGDFTLYQNGESSISNLARWSYTQKKWVPLGSETVTNVNKVVKSDYAIFNSNKVYVAATFTGRSSTYFGVYDVSTDSWSFPSNGPTSTVTDIYYNVNALSTDDIFVVATTFGTSGCVGICNYNHKTGAWSVVANVQVRSGQYFNTIAYVKGFSTSMGSIFLGGSNMDDKVNVLKSAGKSDFAALGADSWPGTNTAVSALGTCGIENTFASITKCTAGSVFAATGNTLNFYDASTNKWSTVFNTSSSLDGIYTVKVYLDASASTTFTSMALILVLVVLALLI</sequence>
<keyword evidence="2" id="KW-0732">Signal</keyword>
<keyword evidence="1" id="KW-1133">Transmembrane helix</keyword>
<evidence type="ECO:0000256" key="1">
    <source>
        <dbReference type="SAM" id="Phobius"/>
    </source>
</evidence>
<evidence type="ECO:0000256" key="2">
    <source>
        <dbReference type="SAM" id="SignalP"/>
    </source>
</evidence>
<dbReference type="EMBL" id="PYSW02000002">
    <property type="protein sequence ID" value="KAG2393572.1"/>
    <property type="molecule type" value="Genomic_DNA"/>
</dbReference>
<proteinExistence type="predicted"/>
<name>A0AA88H6N1_NAELO</name>
<accession>A0AA88H6N1</accession>
<dbReference type="PANTHER" id="PTHR31778:SF2">
    <property type="entry name" value="BUD SITE SELECTION PROTEIN RAX2"/>
    <property type="match status" value="1"/>
</dbReference>
<dbReference type="GO" id="GO:1902929">
    <property type="term" value="C:plasma membrane of growing cell tip"/>
    <property type="evidence" value="ECO:0007669"/>
    <property type="project" value="TreeGrafter"/>
</dbReference>
<keyword evidence="1" id="KW-0472">Membrane</keyword>
<feature type="transmembrane region" description="Helical" evidence="1">
    <location>
        <begin position="424"/>
        <end position="443"/>
    </location>
</feature>
<dbReference type="GeneID" id="68099557"/>
<evidence type="ECO:0000313" key="4">
    <source>
        <dbReference type="Proteomes" id="UP000816034"/>
    </source>
</evidence>
<dbReference type="RefSeq" id="XP_044555466.1">
    <property type="nucleotide sequence ID" value="XM_044697038.1"/>
</dbReference>
<dbReference type="AlphaFoldDB" id="A0AA88H6N1"/>
<reference evidence="3 4" key="1">
    <citation type="journal article" date="2018" name="BMC Genomics">
        <title>The genome of Naegleria lovaniensis, the basis for a comparative approach to unravel pathogenicity factors of the human pathogenic amoeba N. fowleri.</title>
        <authorList>
            <person name="Liechti N."/>
            <person name="Schurch N."/>
            <person name="Bruggmann R."/>
            <person name="Wittwer M."/>
        </authorList>
    </citation>
    <scope>NUCLEOTIDE SEQUENCE [LARGE SCALE GENOMIC DNA]</scope>
    <source>
        <strain evidence="3 4">ATCC 30569</strain>
    </source>
</reference>
<dbReference type="PANTHER" id="PTHR31778">
    <property type="entry name" value="BUD SITE SELECTION PROTEIN RAX2"/>
    <property type="match status" value="1"/>
</dbReference>
<comment type="caution">
    <text evidence="3">The sequence shown here is derived from an EMBL/GenBank/DDBJ whole genome shotgun (WGS) entry which is preliminary data.</text>
</comment>
<organism evidence="3 4">
    <name type="scientific">Naegleria lovaniensis</name>
    <name type="common">Amoeba</name>
    <dbReference type="NCBI Taxonomy" id="51637"/>
    <lineage>
        <taxon>Eukaryota</taxon>
        <taxon>Discoba</taxon>
        <taxon>Heterolobosea</taxon>
        <taxon>Tetramitia</taxon>
        <taxon>Eutetramitia</taxon>
        <taxon>Vahlkampfiidae</taxon>
        <taxon>Naegleria</taxon>
    </lineage>
</organism>
<dbReference type="Proteomes" id="UP000816034">
    <property type="component" value="Unassembled WGS sequence"/>
</dbReference>
<keyword evidence="1" id="KW-0812">Transmembrane</keyword>
<evidence type="ECO:0000313" key="3">
    <source>
        <dbReference type="EMBL" id="KAG2393572.1"/>
    </source>
</evidence>